<name>A0ACC3S3E1_9PEZI</name>
<keyword evidence="2" id="KW-1185">Reference proteome</keyword>
<protein>
    <submittedName>
        <fullName evidence="1">SNF1-interacting protein</fullName>
    </submittedName>
</protein>
<organism evidence="1 2">
    <name type="scientific">Zalaria obscura</name>
    <dbReference type="NCBI Taxonomy" id="2024903"/>
    <lineage>
        <taxon>Eukaryota</taxon>
        <taxon>Fungi</taxon>
        <taxon>Dikarya</taxon>
        <taxon>Ascomycota</taxon>
        <taxon>Pezizomycotina</taxon>
        <taxon>Dothideomycetes</taxon>
        <taxon>Dothideomycetidae</taxon>
        <taxon>Dothideales</taxon>
        <taxon>Zalariaceae</taxon>
        <taxon>Zalaria</taxon>
    </lineage>
</organism>
<proteinExistence type="predicted"/>
<reference evidence="1" key="1">
    <citation type="submission" date="2024-02" db="EMBL/GenBank/DDBJ databases">
        <title>Metagenome Assembled Genome of Zalaria obscura JY119.</title>
        <authorList>
            <person name="Vighnesh L."/>
            <person name="Jagadeeshwari U."/>
            <person name="Venkata Ramana C."/>
            <person name="Sasikala C."/>
        </authorList>
    </citation>
    <scope>NUCLEOTIDE SEQUENCE</scope>
    <source>
        <strain evidence="1">JY119</strain>
    </source>
</reference>
<dbReference type="EMBL" id="JAMKPW020000044">
    <property type="protein sequence ID" value="KAK8192736.1"/>
    <property type="molecule type" value="Genomic_DNA"/>
</dbReference>
<sequence length="892" mass="96160">MGNSSTKEARSPAGRSRAGSLRPTSSPTSPTGSQPTPQTPAERLVSNVYSSRSGRGSRHDLSFVHLNRDSDRDTSATETKRETKQEREARKLEKERVAREKERERSIREEGVDGGYLVTLGTYTGPEDFNKAIVRQLMIERRLAPFWKGLNDHKDSWVEHQLVAAVRGLPIPAADEIPPEMERTASQASTNPRSSDLNVNSLMVPINGRSQSYQSDYSTNLSASHPAFSSGPTSSSPSAPLFRGRAKTLASLASGSSSKTASPGAALTPQEMRMPNDPYVNGQPLEAYLYKDAIECPICFLYYPPYLNKTRCCDQPICSECFVQIKRPDPHPPEHHDDPDNPDAPKPEQEDGLLVSEPSACPFCVTPEFGVTYEPPPFRRGLIYPNQGQHTHPLASATSAMSSSSSLTSQSRRRTTSLSANAPQVITTDRVRPDWAKKLSDARAHALRRSAAATALHNAAYVLGNTQQGDTRGFGLGRRRRTLFGDSPSGSGSGTPRMHEGLSHVGALLAHADRHGSHGDSDMFPGRSSSRRTRVDDLEELMMMEAIRLSLAAEEDRKKKEEKELKKEAKKEEKKKAKEAKKADKQAKKSGSLYPVGTNDSASTWASMARSSSNLGQPPLSPTPPIPQQMQGKGKAPANSAMVGFNPLSEPTSTLNTEVAEGSTSGGAPRDDPQAHLEASRAVLQQPSQPRDVPTTSSEWDHRRHLRQLSTASSIASSVGDSAPSSFRNEGSFGPSPNASGVDISSGTPPAGGAGTEPMFNFRSLAAMIGEEGKERERENAEHVEHFETNAEQGEGSSNGSVNCLRPQDGVGGEGNRSRGDSGESSSSAPPPVYVEADGGANGQTDAGAEKDGDEITTAAKVERVSRSADMDKKHYGDVQILDRAHRNEATQ</sequence>
<gene>
    <name evidence="1" type="primary">SIP5</name>
    <name evidence="1" type="ORF">M8818_007908</name>
</gene>
<evidence type="ECO:0000313" key="1">
    <source>
        <dbReference type="EMBL" id="KAK8192736.1"/>
    </source>
</evidence>
<dbReference type="Proteomes" id="UP001320706">
    <property type="component" value="Unassembled WGS sequence"/>
</dbReference>
<accession>A0ACC3S3E1</accession>
<evidence type="ECO:0000313" key="2">
    <source>
        <dbReference type="Proteomes" id="UP001320706"/>
    </source>
</evidence>
<comment type="caution">
    <text evidence="1">The sequence shown here is derived from an EMBL/GenBank/DDBJ whole genome shotgun (WGS) entry which is preliminary data.</text>
</comment>